<proteinExistence type="predicted"/>
<dbReference type="PIRSF" id="PIRSF037395">
    <property type="entry name" value="UCP037395_ABCper"/>
    <property type="match status" value="1"/>
</dbReference>
<dbReference type="Proteomes" id="UP000635606">
    <property type="component" value="Unassembled WGS sequence"/>
</dbReference>
<accession>A0A8J3ZY56</accession>
<keyword evidence="1" id="KW-1133">Transmembrane helix</keyword>
<evidence type="ECO:0000256" key="1">
    <source>
        <dbReference type="SAM" id="Phobius"/>
    </source>
</evidence>
<evidence type="ECO:0000313" key="2">
    <source>
        <dbReference type="EMBL" id="GIJ69501.1"/>
    </source>
</evidence>
<name>A0A8J3ZY56_9ACTN</name>
<gene>
    <name evidence="2" type="ORF">Voc01_044180</name>
</gene>
<dbReference type="InterPro" id="IPR017196">
    <property type="entry name" value="ECF_substrate-spec_UCP037395"/>
</dbReference>
<feature type="transmembrane region" description="Helical" evidence="1">
    <location>
        <begin position="153"/>
        <end position="173"/>
    </location>
</feature>
<dbReference type="EMBL" id="BOPH01000062">
    <property type="protein sequence ID" value="GIJ69501.1"/>
    <property type="molecule type" value="Genomic_DNA"/>
</dbReference>
<dbReference type="RefSeq" id="WP_239160388.1">
    <property type="nucleotide sequence ID" value="NZ_BOPH01000062.1"/>
</dbReference>
<feature type="transmembrane region" description="Helical" evidence="1">
    <location>
        <begin position="122"/>
        <end position="141"/>
    </location>
</feature>
<reference evidence="2" key="1">
    <citation type="submission" date="2021-01" db="EMBL/GenBank/DDBJ databases">
        <title>Whole genome shotgun sequence of Virgisporangium ochraceum NBRC 16418.</title>
        <authorList>
            <person name="Komaki H."/>
            <person name="Tamura T."/>
        </authorList>
    </citation>
    <scope>NUCLEOTIDE SEQUENCE</scope>
    <source>
        <strain evidence="2">NBRC 16418</strain>
    </source>
</reference>
<comment type="caution">
    <text evidence="2">The sequence shown here is derived from an EMBL/GenBank/DDBJ whole genome shotgun (WGS) entry which is preliminary data.</text>
</comment>
<keyword evidence="1" id="KW-0472">Membrane</keyword>
<evidence type="ECO:0000313" key="3">
    <source>
        <dbReference type="Proteomes" id="UP000635606"/>
    </source>
</evidence>
<keyword evidence="1" id="KW-0812">Transmembrane</keyword>
<dbReference type="GO" id="GO:0022857">
    <property type="term" value="F:transmembrane transporter activity"/>
    <property type="evidence" value="ECO:0007669"/>
    <property type="project" value="InterPro"/>
</dbReference>
<feature type="transmembrane region" description="Helical" evidence="1">
    <location>
        <begin position="215"/>
        <end position="233"/>
    </location>
</feature>
<sequence>MLASLAGLAAFFWPLFVPARPEAIARTGEAPFVFAVILPVLVLVVVAELTGGGLDTKALAMLGVLSAVNAALRPLGAGTAGIETVFFLLVLSGRVFGPGFGFLLGSTSLFSSALLTAGVGPWLPFQMLAASWVGLGAGLLPRRVTGRAEIAMLAGYAAASAYFYGFCMNMWFWPFSPAADTQLGYVAGAPLLDNLHRFVLFTVATSSLGWDTGRAVTNGVAVAVLGTAVLGTLRRANRRAAFDAPVTFTG</sequence>
<organism evidence="2 3">
    <name type="scientific">Virgisporangium ochraceum</name>
    <dbReference type="NCBI Taxonomy" id="65505"/>
    <lineage>
        <taxon>Bacteria</taxon>
        <taxon>Bacillati</taxon>
        <taxon>Actinomycetota</taxon>
        <taxon>Actinomycetes</taxon>
        <taxon>Micromonosporales</taxon>
        <taxon>Micromonosporaceae</taxon>
        <taxon>Virgisporangium</taxon>
    </lineage>
</organism>
<dbReference type="AlphaFoldDB" id="A0A8J3ZY56"/>
<dbReference type="Gene3D" id="1.10.1760.20">
    <property type="match status" value="1"/>
</dbReference>
<feature type="transmembrane region" description="Helical" evidence="1">
    <location>
        <begin position="75"/>
        <end position="102"/>
    </location>
</feature>
<protein>
    <submittedName>
        <fullName evidence="2">ABC transporter permease</fullName>
    </submittedName>
</protein>
<keyword evidence="3" id="KW-1185">Reference proteome</keyword>
<feature type="transmembrane region" description="Helical" evidence="1">
    <location>
        <begin position="31"/>
        <end position="54"/>
    </location>
</feature>